<proteinExistence type="predicted"/>
<dbReference type="AlphaFoldDB" id="A0A1U7W797"/>
<reference evidence="1" key="1">
    <citation type="journal article" date="2013" name="Genome Biol.">
        <title>Reference genomes and transcriptomes of Nicotiana sylvestris and Nicotiana tomentosiformis.</title>
        <authorList>
            <person name="Sierro N."/>
            <person name="Battey J.N."/>
            <person name="Ouadi S."/>
            <person name="Bovet L."/>
            <person name="Goepfert S."/>
            <person name="Bakaher N."/>
            <person name="Peitsch M.C."/>
            <person name="Ivanov N.V."/>
        </authorList>
    </citation>
    <scope>NUCLEOTIDE SEQUENCE [LARGE SCALE GENOMIC DNA]</scope>
</reference>
<evidence type="ECO:0000313" key="1">
    <source>
        <dbReference type="Proteomes" id="UP000189701"/>
    </source>
</evidence>
<evidence type="ECO:0000313" key="2">
    <source>
        <dbReference type="RefSeq" id="XP_009770130.1"/>
    </source>
</evidence>
<reference evidence="2" key="2">
    <citation type="submission" date="2025-08" db="UniProtKB">
        <authorList>
            <consortium name="RefSeq"/>
        </authorList>
    </citation>
    <scope>IDENTIFICATION</scope>
    <source>
        <tissue evidence="2">Leaf</tissue>
    </source>
</reference>
<sequence length="25" mass="2713">MSCALRVFLLSGVIYITVVLDTDLA</sequence>
<gene>
    <name evidence="2" type="primary">LOC104220865</name>
</gene>
<protein>
    <submittedName>
        <fullName evidence="2">Uncharacterized protein LOC104220865</fullName>
    </submittedName>
</protein>
<accession>A0A1U7W797</accession>
<organism evidence="1 2">
    <name type="scientific">Nicotiana sylvestris</name>
    <name type="common">Wood tobacco</name>
    <name type="synonym">South American tobacco</name>
    <dbReference type="NCBI Taxonomy" id="4096"/>
    <lineage>
        <taxon>Eukaryota</taxon>
        <taxon>Viridiplantae</taxon>
        <taxon>Streptophyta</taxon>
        <taxon>Embryophyta</taxon>
        <taxon>Tracheophyta</taxon>
        <taxon>Spermatophyta</taxon>
        <taxon>Magnoliopsida</taxon>
        <taxon>eudicotyledons</taxon>
        <taxon>Gunneridae</taxon>
        <taxon>Pentapetalae</taxon>
        <taxon>asterids</taxon>
        <taxon>lamiids</taxon>
        <taxon>Solanales</taxon>
        <taxon>Solanaceae</taxon>
        <taxon>Nicotianoideae</taxon>
        <taxon>Nicotianeae</taxon>
        <taxon>Nicotiana</taxon>
    </lineage>
</organism>
<keyword evidence="1" id="KW-1185">Reference proteome</keyword>
<dbReference type="Proteomes" id="UP000189701">
    <property type="component" value="Unplaced"/>
</dbReference>
<dbReference type="RefSeq" id="XP_009770130.1">
    <property type="nucleotide sequence ID" value="XM_009771828.1"/>
</dbReference>
<name>A0A1U7W797_NICSY</name>